<dbReference type="Pfam" id="PF00583">
    <property type="entry name" value="Acetyltransf_1"/>
    <property type="match status" value="1"/>
</dbReference>
<reference evidence="2 3" key="1">
    <citation type="submission" date="2024-02" db="EMBL/GenBank/DDBJ databases">
        <authorList>
            <person name="Saticioglu I.B."/>
        </authorList>
    </citation>
    <scope>NUCLEOTIDE SEQUENCE [LARGE SCALE GENOMIC DNA]</scope>
    <source>
        <strain evidence="2 3">Mu-43</strain>
    </source>
</reference>
<organism evidence="2 3">
    <name type="scientific">Microbacterium istanbulense</name>
    <dbReference type="NCBI Taxonomy" id="3122049"/>
    <lineage>
        <taxon>Bacteria</taxon>
        <taxon>Bacillati</taxon>
        <taxon>Actinomycetota</taxon>
        <taxon>Actinomycetes</taxon>
        <taxon>Micrococcales</taxon>
        <taxon>Microbacteriaceae</taxon>
        <taxon>Microbacterium</taxon>
    </lineage>
</organism>
<dbReference type="CDD" id="cd04301">
    <property type="entry name" value="NAT_SF"/>
    <property type="match status" value="1"/>
</dbReference>
<gene>
    <name evidence="2" type="ORF">WDU93_07540</name>
</gene>
<name>A0ABU8LLI6_9MICO</name>
<feature type="domain" description="N-acetyltransferase" evidence="1">
    <location>
        <begin position="61"/>
        <end position="158"/>
    </location>
</feature>
<comment type="caution">
    <text evidence="2">The sequence shown here is derived from an EMBL/GenBank/DDBJ whole genome shotgun (WGS) entry which is preliminary data.</text>
</comment>
<sequence length="158" mass="16966">MHPRPLCAPAPDGCGVRRLPGGQHRSLCAGAAGQRGCQRTGCRTGGGGAEPPPAATSGPAHPGQLFWSIRTHDDAEAGLLWIHLQEAQAYIYDIEMRPSVRGQGYGTQTLRFAAEQARAAGIDVLALNVFGHNDDARRLYTREGFIETEIVWSLATPH</sequence>
<protein>
    <submittedName>
        <fullName evidence="2">GNAT family N-acetyltransferase</fullName>
    </submittedName>
</protein>
<dbReference type="InterPro" id="IPR016181">
    <property type="entry name" value="Acyl_CoA_acyltransferase"/>
</dbReference>
<evidence type="ECO:0000259" key="1">
    <source>
        <dbReference type="PROSITE" id="PS51186"/>
    </source>
</evidence>
<dbReference type="SUPFAM" id="SSF55729">
    <property type="entry name" value="Acyl-CoA N-acyltransferases (Nat)"/>
    <property type="match status" value="1"/>
</dbReference>
<evidence type="ECO:0000313" key="3">
    <source>
        <dbReference type="Proteomes" id="UP001366085"/>
    </source>
</evidence>
<dbReference type="Gene3D" id="3.40.630.30">
    <property type="match status" value="1"/>
</dbReference>
<dbReference type="RefSeq" id="WP_337319175.1">
    <property type="nucleotide sequence ID" value="NZ_JBBDGN010000006.1"/>
</dbReference>
<accession>A0ABU8LLI6</accession>
<evidence type="ECO:0000313" key="2">
    <source>
        <dbReference type="EMBL" id="MEJ1091547.1"/>
    </source>
</evidence>
<keyword evidence="3" id="KW-1185">Reference proteome</keyword>
<dbReference type="Proteomes" id="UP001366085">
    <property type="component" value="Unassembled WGS sequence"/>
</dbReference>
<dbReference type="PROSITE" id="PS51186">
    <property type="entry name" value="GNAT"/>
    <property type="match status" value="1"/>
</dbReference>
<dbReference type="EMBL" id="JBBDGN010000006">
    <property type="protein sequence ID" value="MEJ1091547.1"/>
    <property type="molecule type" value="Genomic_DNA"/>
</dbReference>
<proteinExistence type="predicted"/>
<dbReference type="InterPro" id="IPR000182">
    <property type="entry name" value="GNAT_dom"/>
</dbReference>